<dbReference type="Gene3D" id="3.30.40.250">
    <property type="match status" value="1"/>
</dbReference>
<dbReference type="Pfam" id="PF02624">
    <property type="entry name" value="YcaO"/>
    <property type="match status" value="1"/>
</dbReference>
<dbReference type="InterPro" id="IPR003776">
    <property type="entry name" value="YcaO-like_dom"/>
</dbReference>
<comment type="caution">
    <text evidence="2">The sequence shown here is derived from an EMBL/GenBank/DDBJ whole genome shotgun (WGS) entry which is preliminary data.</text>
</comment>
<gene>
    <name evidence="2" type="ORF">CWB99_11945</name>
</gene>
<dbReference type="NCBIfam" id="TIGR00702">
    <property type="entry name" value="YcaO-type kinase domain"/>
    <property type="match status" value="1"/>
</dbReference>
<dbReference type="PROSITE" id="PS51664">
    <property type="entry name" value="YCAO"/>
    <property type="match status" value="1"/>
</dbReference>
<accession>A0A5S3WLK1</accession>
<evidence type="ECO:0000313" key="3">
    <source>
        <dbReference type="Proteomes" id="UP000310249"/>
    </source>
</evidence>
<evidence type="ECO:0000259" key="1">
    <source>
        <dbReference type="PROSITE" id="PS51664"/>
    </source>
</evidence>
<proteinExistence type="predicted"/>
<dbReference type="PANTHER" id="PTHR37809">
    <property type="entry name" value="RIBOSOMAL PROTEIN S12 METHYLTHIOTRANSFERASE ACCESSORY FACTOR YCAO"/>
    <property type="match status" value="1"/>
</dbReference>
<feature type="domain" description="YcaO" evidence="1">
    <location>
        <begin position="346"/>
        <end position="695"/>
    </location>
</feature>
<dbReference type="Gene3D" id="3.30.160.660">
    <property type="match status" value="1"/>
</dbReference>
<organism evidence="2 3">
    <name type="scientific">Pseudoalteromonas rubra</name>
    <dbReference type="NCBI Taxonomy" id="43658"/>
    <lineage>
        <taxon>Bacteria</taxon>
        <taxon>Pseudomonadati</taxon>
        <taxon>Pseudomonadota</taxon>
        <taxon>Gammaproteobacteria</taxon>
        <taxon>Alteromonadales</taxon>
        <taxon>Pseudoalteromonadaceae</taxon>
        <taxon>Pseudoalteromonas</taxon>
    </lineage>
</organism>
<dbReference type="OrthoDB" id="2379922at2"/>
<name>A0A5S3WLK1_9GAMM</name>
<protein>
    <submittedName>
        <fullName evidence="2">Bacteriocin biosynthesis protein</fullName>
    </submittedName>
</protein>
<dbReference type="EMBL" id="PNCI01000025">
    <property type="protein sequence ID" value="TMP28421.1"/>
    <property type="molecule type" value="Genomic_DNA"/>
</dbReference>
<reference evidence="3" key="2">
    <citation type="submission" date="2019-06" db="EMBL/GenBank/DDBJ databases">
        <title>Co-occurence of chitin degradation, pigmentation and bioactivity in marine Pseudoalteromonas.</title>
        <authorList>
            <person name="Sonnenschein E.C."/>
            <person name="Bech P.K."/>
        </authorList>
    </citation>
    <scope>NUCLEOTIDE SEQUENCE [LARGE SCALE GENOMIC DNA]</scope>
    <source>
        <strain evidence="3">S2676</strain>
    </source>
</reference>
<reference evidence="2 3" key="1">
    <citation type="submission" date="2018-01" db="EMBL/GenBank/DDBJ databases">
        <authorList>
            <person name="Paulsen S."/>
            <person name="Gram L.K."/>
        </authorList>
    </citation>
    <scope>NUCLEOTIDE SEQUENCE [LARGE SCALE GENOMIC DNA]</scope>
    <source>
        <strain evidence="2 3">S2676</strain>
    </source>
</reference>
<dbReference type="Gene3D" id="3.30.1330.230">
    <property type="match status" value="1"/>
</dbReference>
<evidence type="ECO:0000313" key="2">
    <source>
        <dbReference type="EMBL" id="TMP28421.1"/>
    </source>
</evidence>
<dbReference type="RefSeq" id="WP_138549564.1">
    <property type="nucleotide sequence ID" value="NZ_PNCH01000001.1"/>
</dbReference>
<dbReference type="Proteomes" id="UP000310249">
    <property type="component" value="Unassembled WGS sequence"/>
</dbReference>
<sequence length="695" mass="78829">MKEIYLISDEFSTYPTDYGLFLLGDNSHYFIDRQYLPIANSLKSGLSASDLFGSDISIYESAVLFKKIEDLKASGIIVEHSGQRLEGVSQVRETFEGLCISESLQSSFIPVEFWREVVESSQLNGRLNVILTAKLDLSLIHLIEQSVKKPSIVIKITGKDIWVTRPFAHTERQNVEALISQISANTPFEGYLKSLGHDLYYASYKSNLDLLKENKARLVSLLNCIDLKEDIITTFCLVNTKEAKHNVNTFIRQGYDFNKESSHVELTDCFVNYKHDCGTRVQSPHSTLDTLMPLISPITGVITHLEKEELGAYSSIPVYKAAYNKPLYKNSFERPSNEAFIQGTMGKGETDIQSQVSAICETIERFSAIFKGYEIPIKSCQSKLDLYSYSYHDLAPYSEAQYRNFNTPEHSDSKRKQACRKYTDQETLWYKATSLIKKSPVYVPFTFCFSNTPFEDEKFGRWHSNGCAAGNTIEEATLQGLLELIERDAIAIWWYNKVARPAFSMDKLATTLLERCDQTLGKDFDYWLLDITNDVGVTVIAAIGREKASGKYSFGFGCHIVEEIAAQRALTELCQLIAAKEQNSCIFDRSKIDTGNYLMPHEDVLPVNKSIQFSENLKVMIEAIAKQLDTLNIEVLLLNYTRPDIPINTVKLFAPGLCHMWPQLGNPRLYQTPVKLGWLEQPLTEQTINQQGLYI</sequence>
<dbReference type="PANTHER" id="PTHR37809:SF1">
    <property type="entry name" value="RIBOSOMAL PROTEIN S12 METHYLTHIOTRANSFERASE ACCESSORY FACTOR YCAO"/>
    <property type="match status" value="1"/>
</dbReference>
<dbReference type="AlphaFoldDB" id="A0A5S3WLK1"/>